<dbReference type="Pfam" id="PF00892">
    <property type="entry name" value="EamA"/>
    <property type="match status" value="1"/>
</dbReference>
<evidence type="ECO:0000256" key="2">
    <source>
        <dbReference type="ARBA" id="ARBA00007362"/>
    </source>
</evidence>
<dbReference type="RefSeq" id="WP_324718252.1">
    <property type="nucleotide sequence ID" value="NZ_CP141615.1"/>
</dbReference>
<evidence type="ECO:0000256" key="4">
    <source>
        <dbReference type="ARBA" id="ARBA00022989"/>
    </source>
</evidence>
<dbReference type="PANTHER" id="PTHR32322:SF2">
    <property type="entry name" value="EAMA DOMAIN-CONTAINING PROTEIN"/>
    <property type="match status" value="1"/>
</dbReference>
<gene>
    <name evidence="8" type="ORF">U7230_13935</name>
</gene>
<keyword evidence="4 6" id="KW-1133">Transmembrane helix</keyword>
<feature type="transmembrane region" description="Helical" evidence="6">
    <location>
        <begin position="62"/>
        <end position="84"/>
    </location>
</feature>
<proteinExistence type="inferred from homology"/>
<dbReference type="PANTHER" id="PTHR32322">
    <property type="entry name" value="INNER MEMBRANE TRANSPORTER"/>
    <property type="match status" value="1"/>
</dbReference>
<evidence type="ECO:0000256" key="3">
    <source>
        <dbReference type="ARBA" id="ARBA00022692"/>
    </source>
</evidence>
<dbReference type="EMBL" id="CP141615">
    <property type="protein sequence ID" value="WRP18982.1"/>
    <property type="molecule type" value="Genomic_DNA"/>
</dbReference>
<dbReference type="InterPro" id="IPR050638">
    <property type="entry name" value="AA-Vitamin_Transporters"/>
</dbReference>
<comment type="similarity">
    <text evidence="2">Belongs to the EamA transporter family.</text>
</comment>
<organism evidence="8 9">
    <name type="scientific">Carboxydichorda subterranea</name>
    <dbReference type="NCBI Taxonomy" id="3109565"/>
    <lineage>
        <taxon>Bacteria</taxon>
        <taxon>Bacillati</taxon>
        <taxon>Bacillota</taxon>
        <taxon>Limnochordia</taxon>
        <taxon>Limnochordales</taxon>
        <taxon>Geochordaceae</taxon>
        <taxon>Carboxydichorda</taxon>
    </lineage>
</organism>
<dbReference type="InterPro" id="IPR037185">
    <property type="entry name" value="EmrE-like"/>
</dbReference>
<feature type="domain" description="EamA" evidence="7">
    <location>
        <begin position="1"/>
        <end position="134"/>
    </location>
</feature>
<evidence type="ECO:0000256" key="5">
    <source>
        <dbReference type="ARBA" id="ARBA00023136"/>
    </source>
</evidence>
<evidence type="ECO:0000256" key="1">
    <source>
        <dbReference type="ARBA" id="ARBA00004141"/>
    </source>
</evidence>
<protein>
    <submittedName>
        <fullName evidence="8">EamA family transporter</fullName>
    </submittedName>
</protein>
<dbReference type="SUPFAM" id="SSF103481">
    <property type="entry name" value="Multidrug resistance efflux transporter EmrE"/>
    <property type="match status" value="1"/>
</dbReference>
<feature type="transmembrane region" description="Helical" evidence="6">
    <location>
        <begin position="90"/>
        <end position="112"/>
    </location>
</feature>
<evidence type="ECO:0000313" key="9">
    <source>
        <dbReference type="Proteomes" id="UP001332192"/>
    </source>
</evidence>
<evidence type="ECO:0000256" key="6">
    <source>
        <dbReference type="SAM" id="Phobius"/>
    </source>
</evidence>
<keyword evidence="5 6" id="KW-0472">Membrane</keyword>
<dbReference type="Gene3D" id="1.10.3730.20">
    <property type="match status" value="1"/>
</dbReference>
<name>A0ABZ1C4R3_9FIRM</name>
<dbReference type="Proteomes" id="UP001332192">
    <property type="component" value="Chromosome"/>
</dbReference>
<keyword evidence="3 6" id="KW-0812">Transmembrane</keyword>
<dbReference type="InterPro" id="IPR000620">
    <property type="entry name" value="EamA_dom"/>
</dbReference>
<reference evidence="8 9" key="1">
    <citation type="journal article" date="2024" name="Front. Microbiol.">
        <title>Novel thermophilic genera Geochorda gen. nov. and Carboxydochorda gen. nov. from the deep terrestrial subsurface reveal the ecophysiological diversity in the class Limnochordia.</title>
        <authorList>
            <person name="Karnachuk O.V."/>
            <person name="Lukina A.P."/>
            <person name="Avakyan M.R."/>
            <person name="Kadnikov V.V."/>
            <person name="Begmatov S."/>
            <person name="Beletsky A.V."/>
            <person name="Vlasova K.G."/>
            <person name="Novikov A.A."/>
            <person name="Shcherbakova V.A."/>
            <person name="Mardanov A.V."/>
            <person name="Ravin N.V."/>
        </authorList>
    </citation>
    <scope>NUCLEOTIDE SEQUENCE [LARGE SCALE GENOMIC DNA]</scope>
    <source>
        <strain evidence="8 9">L945</strain>
    </source>
</reference>
<keyword evidence="9" id="KW-1185">Reference proteome</keyword>
<comment type="subcellular location">
    <subcellularLocation>
        <location evidence="1">Membrane</location>
        <topology evidence="1">Multi-pass membrane protein</topology>
    </subcellularLocation>
</comment>
<feature type="transmembrane region" description="Helical" evidence="6">
    <location>
        <begin position="28"/>
        <end position="50"/>
    </location>
</feature>
<evidence type="ECO:0000313" key="8">
    <source>
        <dbReference type="EMBL" id="WRP18982.1"/>
    </source>
</evidence>
<evidence type="ECO:0000259" key="7">
    <source>
        <dbReference type="Pfam" id="PF00892"/>
    </source>
</evidence>
<sequence length="139" mass="14289">MLLALLGAVLWGLAPIAGKVGLASVDALAALALRTLMASALILGFVLGAGGWHYLERVPARAWLPIGVEAVLAALVGDLAYYLALKYGQASTVALVMAISPLVTLVSAHLLLEEPITRLQLAGAILIVVGVFLVGAQAR</sequence>
<feature type="transmembrane region" description="Helical" evidence="6">
    <location>
        <begin position="119"/>
        <end position="138"/>
    </location>
</feature>
<accession>A0ABZ1C4R3</accession>